<gene>
    <name evidence="5" type="ORF">BVC80_9065g2</name>
</gene>
<accession>A0A200PNE5</accession>
<dbReference type="InterPro" id="IPR011684">
    <property type="entry name" value="NAB"/>
</dbReference>
<feature type="region of interest" description="Disordered" evidence="3">
    <location>
        <begin position="110"/>
        <end position="133"/>
    </location>
</feature>
<proteinExistence type="predicted"/>
<evidence type="ECO:0000313" key="5">
    <source>
        <dbReference type="EMBL" id="OUZ99734.1"/>
    </source>
</evidence>
<dbReference type="PROSITE" id="PS51774">
    <property type="entry name" value="NAB"/>
    <property type="match status" value="1"/>
</dbReference>
<dbReference type="STRING" id="56857.A0A200PNE5"/>
<dbReference type="EMBL" id="MVGT01004390">
    <property type="protein sequence ID" value="OUZ99734.1"/>
    <property type="molecule type" value="Genomic_DNA"/>
</dbReference>
<evidence type="ECO:0000256" key="1">
    <source>
        <dbReference type="ARBA" id="ARBA00023054"/>
    </source>
</evidence>
<dbReference type="OMA" id="ACINPHK"/>
<feature type="coiled-coil region" evidence="2">
    <location>
        <begin position="257"/>
        <end position="298"/>
    </location>
</feature>
<dbReference type="InterPro" id="IPR056888">
    <property type="entry name" value="NET2A-D/KIP1-like_dom"/>
</dbReference>
<feature type="coiled-coil region" evidence="2">
    <location>
        <begin position="181"/>
        <end position="208"/>
    </location>
</feature>
<keyword evidence="6" id="KW-1185">Reference proteome</keyword>
<dbReference type="GO" id="GO:0003779">
    <property type="term" value="F:actin binding"/>
    <property type="evidence" value="ECO:0007669"/>
    <property type="project" value="InterPro"/>
</dbReference>
<feature type="domain" description="NAB" evidence="4">
    <location>
        <begin position="10"/>
        <end position="90"/>
    </location>
</feature>
<dbReference type="InParanoid" id="A0A200PNE5"/>
<reference evidence="5 6" key="1">
    <citation type="journal article" date="2017" name="Mol. Plant">
        <title>The Genome of Medicinal Plant Macleaya cordata Provides New Insights into Benzylisoquinoline Alkaloids Metabolism.</title>
        <authorList>
            <person name="Liu X."/>
            <person name="Liu Y."/>
            <person name="Huang P."/>
            <person name="Ma Y."/>
            <person name="Qing Z."/>
            <person name="Tang Q."/>
            <person name="Cao H."/>
            <person name="Cheng P."/>
            <person name="Zheng Y."/>
            <person name="Yuan Z."/>
            <person name="Zhou Y."/>
            <person name="Liu J."/>
            <person name="Tang Z."/>
            <person name="Zhuo Y."/>
            <person name="Zhang Y."/>
            <person name="Yu L."/>
            <person name="Huang J."/>
            <person name="Yang P."/>
            <person name="Peng Q."/>
            <person name="Zhang J."/>
            <person name="Jiang W."/>
            <person name="Zhang Z."/>
            <person name="Lin K."/>
            <person name="Ro D.K."/>
            <person name="Chen X."/>
            <person name="Xiong X."/>
            <person name="Shang Y."/>
            <person name="Huang S."/>
            <person name="Zeng J."/>
        </authorList>
    </citation>
    <scope>NUCLEOTIDE SEQUENCE [LARGE SCALE GENOMIC DNA]</scope>
    <source>
        <strain evidence="6">cv. BLH2017</strain>
        <tissue evidence="5">Root</tissue>
    </source>
</reference>
<feature type="region of interest" description="Disordered" evidence="3">
    <location>
        <begin position="533"/>
        <end position="561"/>
    </location>
</feature>
<dbReference type="FunCoup" id="A0A200PNE5">
    <property type="interactions" value="61"/>
</dbReference>
<evidence type="ECO:0000313" key="6">
    <source>
        <dbReference type="Proteomes" id="UP000195402"/>
    </source>
</evidence>
<keyword evidence="1 2" id="KW-0175">Coiled coil</keyword>
<dbReference type="AlphaFoldDB" id="A0A200PNE5"/>
<dbReference type="Pfam" id="PF25014">
    <property type="entry name" value="NET2A"/>
    <property type="match status" value="1"/>
</dbReference>
<dbReference type="Pfam" id="PF24918">
    <property type="entry name" value="NET2A_C"/>
    <property type="match status" value="1"/>
</dbReference>
<feature type="coiled-coil region" evidence="2">
    <location>
        <begin position="756"/>
        <end position="818"/>
    </location>
</feature>
<evidence type="ECO:0000259" key="4">
    <source>
        <dbReference type="PROSITE" id="PS51774"/>
    </source>
</evidence>
<dbReference type="PANTHER" id="PTHR31631">
    <property type="entry name" value="PROTEIN NETWORKED 2D"/>
    <property type="match status" value="1"/>
</dbReference>
<feature type="coiled-coil region" evidence="2">
    <location>
        <begin position="642"/>
        <end position="676"/>
    </location>
</feature>
<dbReference type="Pfam" id="PF07765">
    <property type="entry name" value="KIP1"/>
    <property type="match status" value="1"/>
</dbReference>
<evidence type="ECO:0000256" key="3">
    <source>
        <dbReference type="SAM" id="MobiDB-lite"/>
    </source>
</evidence>
<evidence type="ECO:0000256" key="2">
    <source>
        <dbReference type="SAM" id="Coils"/>
    </source>
</evidence>
<dbReference type="PANTHER" id="PTHR31631:SF0">
    <property type="entry name" value="PROTEIN NETWORKED 2D"/>
    <property type="match status" value="1"/>
</dbReference>
<name>A0A200PNE5_MACCD</name>
<dbReference type="InterPro" id="IPR056889">
    <property type="entry name" value="NET2A-D/KIP1-like_C"/>
</dbReference>
<protein>
    <submittedName>
        <fullName evidence="5">KIP1-like</fullName>
    </submittedName>
</protein>
<organism evidence="5 6">
    <name type="scientific">Macleaya cordata</name>
    <name type="common">Five-seeded plume-poppy</name>
    <name type="synonym">Bocconia cordata</name>
    <dbReference type="NCBI Taxonomy" id="56857"/>
    <lineage>
        <taxon>Eukaryota</taxon>
        <taxon>Viridiplantae</taxon>
        <taxon>Streptophyta</taxon>
        <taxon>Embryophyta</taxon>
        <taxon>Tracheophyta</taxon>
        <taxon>Spermatophyta</taxon>
        <taxon>Magnoliopsida</taxon>
        <taxon>Ranunculales</taxon>
        <taxon>Papaveraceae</taxon>
        <taxon>Papaveroideae</taxon>
        <taxon>Macleaya</taxon>
    </lineage>
</organism>
<dbReference type="Proteomes" id="UP000195402">
    <property type="component" value="Unassembled WGS sequence"/>
</dbReference>
<sequence length="1002" mass="116029">MLQRAASNAYSWWWASHIRTKQSKWLEQNLQDMEEKVKYTLKLIEEDGDSFAKRAEMYYRRRPELIKFVEEAYRAYRALAERYDHISGELQSANNTIATVFPEQAQFAMDDEEDDDGSPKIAAHPLHPGKLPKEMPEPPKADMLKVLNFQKLETESPRSLLRKKVQQKKAATSTTSSNLSKTEALEEIDKLQKEILALQTEKEFVKSSYESRLAKYWEIEKRITEVQEKVCNLKDEFSMGTVIEDNEARTLIASTALKSCQDTLIQLQEKQERSAEEAKIENQRIQIAHEKLEALKGEFLHKQTDQWNPFAEEDFMTVGSTFKIADEEAKNLQQEKFESIETKVRENFKLDSDTSFTVTEMAEKIDKLVSKVISLETAVSSQTALIKRLRLETDELQAHLRSLEEDKAIEIKGSNNLREKIGALEDKLLGIQNLNRNIEYQNNNLQTHFTEARCNLDHLSEKLQSMKHLDDVIEIKGSQQAEVGELINHNPLIESEERKDSVTPSYDPVYVNDKIKEKRIDEVLDPNFCVEDQEEGLEQPKRSCNIDDLPEENQELNPRNEVSAQDSFEEVNSLPNFDQEVELTEEDQPNWQQLFLNGLEDREKILLAEYTSVLRNYKETKKTLSEVEKKNQDSFFETSLQLRELKSSIAMKDDEIQSLRQKLNLLQTNYDENTSQMVPKDSHKGSTHDSMVEELSDRSCNNPNMNSDHQGFNLLQDHQDVEAVARPDRSTAIAGEEKEDKEGKEKQFNIMLIDERQALSSVEEKFRRDIDELLEENLDFWLRFSTSFHQIQKFQTVIQDLQSELFKLKANKKQYDSTSATNTTTTEQSLKSDARPIYVHLREIHTELDIWLEQSVSLKDELQCRFSSLCNIQEEISRALKAGLETGDLEFTSYQAAKFQGEVLNMQQENNKVADELQAGLDHVRGFQIEIDRTLSKMNEDFKLSASKNHQPDMKHSTSRPRIPLRSFLFGVKDKKHKPSVFTCMNPAFQKQYSDLKAQIPI</sequence>
<dbReference type="OrthoDB" id="616075at2759"/>
<comment type="caution">
    <text evidence="5">The sequence shown here is derived from an EMBL/GenBank/DDBJ whole genome shotgun (WGS) entry which is preliminary data.</text>
</comment>